<reference evidence="3 4" key="1">
    <citation type="submission" date="2019-02" db="EMBL/GenBank/DDBJ databases">
        <title>Deep-cultivation of Planctomycetes and their phenomic and genomic characterization uncovers novel biology.</title>
        <authorList>
            <person name="Wiegand S."/>
            <person name="Jogler M."/>
            <person name="Boedeker C."/>
            <person name="Pinto D."/>
            <person name="Vollmers J."/>
            <person name="Rivas-Marin E."/>
            <person name="Kohn T."/>
            <person name="Peeters S.H."/>
            <person name="Heuer A."/>
            <person name="Rast P."/>
            <person name="Oberbeckmann S."/>
            <person name="Bunk B."/>
            <person name="Jeske O."/>
            <person name="Meyerdierks A."/>
            <person name="Storesund J.E."/>
            <person name="Kallscheuer N."/>
            <person name="Luecker S."/>
            <person name="Lage O.M."/>
            <person name="Pohl T."/>
            <person name="Merkel B.J."/>
            <person name="Hornburger P."/>
            <person name="Mueller R.-W."/>
            <person name="Bruemmer F."/>
            <person name="Labrenz M."/>
            <person name="Spormann A.M."/>
            <person name="Op Den Camp H."/>
            <person name="Overmann J."/>
            <person name="Amann R."/>
            <person name="Jetten M.S.M."/>
            <person name="Mascher T."/>
            <person name="Medema M.H."/>
            <person name="Devos D.P."/>
            <person name="Kaster A.-K."/>
            <person name="Ovreas L."/>
            <person name="Rohde M."/>
            <person name="Galperin M.Y."/>
            <person name="Jogler C."/>
        </authorList>
    </citation>
    <scope>NUCLEOTIDE SEQUENCE [LARGE SCALE GENOMIC DNA]</scope>
    <source>
        <strain evidence="3 4">CA54</strain>
    </source>
</reference>
<dbReference type="GO" id="GO:0000271">
    <property type="term" value="P:polysaccharide biosynthetic process"/>
    <property type="evidence" value="ECO:0007669"/>
    <property type="project" value="TreeGrafter"/>
</dbReference>
<dbReference type="RefSeq" id="WP_146370730.1">
    <property type="nucleotide sequence ID" value="NZ_SJPP01000001.1"/>
</dbReference>
<proteinExistence type="predicted"/>
<gene>
    <name evidence="3" type="ORF">CA54_22360</name>
</gene>
<dbReference type="OrthoDB" id="9767863at2"/>
<feature type="transmembrane region" description="Helical" evidence="1">
    <location>
        <begin position="190"/>
        <end position="207"/>
    </location>
</feature>
<dbReference type="Proteomes" id="UP000320735">
    <property type="component" value="Unassembled WGS sequence"/>
</dbReference>
<dbReference type="AlphaFoldDB" id="A0A5C6BPS4"/>
<dbReference type="GO" id="GO:0016747">
    <property type="term" value="F:acyltransferase activity, transferring groups other than amino-acyl groups"/>
    <property type="evidence" value="ECO:0007669"/>
    <property type="project" value="InterPro"/>
</dbReference>
<protein>
    <submittedName>
        <fullName evidence="3">Acyltransferase family protein</fullName>
    </submittedName>
</protein>
<feature type="transmembrane region" description="Helical" evidence="1">
    <location>
        <begin position="353"/>
        <end position="372"/>
    </location>
</feature>
<keyword evidence="1" id="KW-0472">Membrane</keyword>
<dbReference type="EMBL" id="SJPP01000001">
    <property type="protein sequence ID" value="TWU13401.1"/>
    <property type="molecule type" value="Genomic_DNA"/>
</dbReference>
<accession>A0A5C6BPS4</accession>
<evidence type="ECO:0000313" key="4">
    <source>
        <dbReference type="Proteomes" id="UP000320735"/>
    </source>
</evidence>
<dbReference type="InterPro" id="IPR002656">
    <property type="entry name" value="Acyl_transf_3_dom"/>
</dbReference>
<dbReference type="GO" id="GO:0016020">
    <property type="term" value="C:membrane"/>
    <property type="evidence" value="ECO:0007669"/>
    <property type="project" value="TreeGrafter"/>
</dbReference>
<feature type="domain" description="Acyltransferase 3" evidence="2">
    <location>
        <begin position="18"/>
        <end position="371"/>
    </location>
</feature>
<organism evidence="3 4">
    <name type="scientific">Symmachiella macrocystis</name>
    <dbReference type="NCBI Taxonomy" id="2527985"/>
    <lineage>
        <taxon>Bacteria</taxon>
        <taxon>Pseudomonadati</taxon>
        <taxon>Planctomycetota</taxon>
        <taxon>Planctomycetia</taxon>
        <taxon>Planctomycetales</taxon>
        <taxon>Planctomycetaceae</taxon>
        <taxon>Symmachiella</taxon>
    </lineage>
</organism>
<evidence type="ECO:0000256" key="1">
    <source>
        <dbReference type="SAM" id="Phobius"/>
    </source>
</evidence>
<feature type="transmembrane region" description="Helical" evidence="1">
    <location>
        <begin position="15"/>
        <end position="36"/>
    </location>
</feature>
<dbReference type="PANTHER" id="PTHR23028:SF53">
    <property type="entry name" value="ACYL_TRANSF_3 DOMAIN-CONTAINING PROTEIN"/>
    <property type="match status" value="1"/>
</dbReference>
<keyword evidence="1" id="KW-1133">Transmembrane helix</keyword>
<dbReference type="InterPro" id="IPR050879">
    <property type="entry name" value="Acyltransferase_3"/>
</dbReference>
<feature type="transmembrane region" description="Helical" evidence="1">
    <location>
        <begin position="312"/>
        <end position="333"/>
    </location>
</feature>
<evidence type="ECO:0000313" key="3">
    <source>
        <dbReference type="EMBL" id="TWU13401.1"/>
    </source>
</evidence>
<dbReference type="Pfam" id="PF01757">
    <property type="entry name" value="Acyl_transf_3"/>
    <property type="match status" value="1"/>
</dbReference>
<dbReference type="PANTHER" id="PTHR23028">
    <property type="entry name" value="ACETYLTRANSFERASE"/>
    <property type="match status" value="1"/>
</dbReference>
<sequence length="408" mass="46281">MGLAVANQAKRPNRFYLLDPIRGLAAIWVFLFHYQFSKPFQSTLPTIHSFFKLGDMAVPLFFVISGYCIALAAERTKERLKSPWQFLRSRMRRIYPTFWLSVGIIFILRCVAIALRKDGLTAKVPGLYYPCLPSYDAVDWLGVLTLTRGVTSDQGAWWERFGQVNGAYWTLAIEMQFYITVGILLMLRRFYLVGLVAISALSLLAWLHNPSFVMTAAAGTFLPYWSWFSCGLLLWYIHNLGWTAQQLLGSWDKRICLAMLASISSTLLYFSYSSITPDQLVFSLLSALFLWCLQPFDAWFSKLQSPSKSWTMRLLPGMATALGTASYSIYLLHNEVSMFLSSVLLKQIPIRGILLDSIILAGTISVCYLLFLKIEKPFITTQTSPVILPLESKPKVRPMTFERKSAAA</sequence>
<evidence type="ECO:0000259" key="2">
    <source>
        <dbReference type="Pfam" id="PF01757"/>
    </source>
</evidence>
<comment type="caution">
    <text evidence="3">The sequence shown here is derived from an EMBL/GenBank/DDBJ whole genome shotgun (WGS) entry which is preliminary data.</text>
</comment>
<feature type="transmembrane region" description="Helical" evidence="1">
    <location>
        <begin position="213"/>
        <end position="235"/>
    </location>
</feature>
<keyword evidence="4" id="KW-1185">Reference proteome</keyword>
<name>A0A5C6BPS4_9PLAN</name>
<feature type="transmembrane region" description="Helical" evidence="1">
    <location>
        <begin position="167"/>
        <end position="185"/>
    </location>
</feature>
<keyword evidence="3" id="KW-0012">Acyltransferase</keyword>
<keyword evidence="3" id="KW-0808">Transferase</keyword>
<feature type="transmembrane region" description="Helical" evidence="1">
    <location>
        <begin position="281"/>
        <end position="300"/>
    </location>
</feature>
<keyword evidence="1" id="KW-0812">Transmembrane</keyword>
<feature type="transmembrane region" description="Helical" evidence="1">
    <location>
        <begin position="56"/>
        <end position="73"/>
    </location>
</feature>
<feature type="transmembrane region" description="Helical" evidence="1">
    <location>
        <begin position="255"/>
        <end position="275"/>
    </location>
</feature>
<feature type="transmembrane region" description="Helical" evidence="1">
    <location>
        <begin position="94"/>
        <end position="115"/>
    </location>
</feature>